<dbReference type="GO" id="GO:0046872">
    <property type="term" value="F:metal ion binding"/>
    <property type="evidence" value="ECO:0007669"/>
    <property type="project" value="InterPro"/>
</dbReference>
<evidence type="ECO:0000313" key="7">
    <source>
        <dbReference type="Proteomes" id="UP000009226"/>
    </source>
</evidence>
<dbReference type="Pfam" id="PF01297">
    <property type="entry name" value="ZnuA"/>
    <property type="match status" value="1"/>
</dbReference>
<dbReference type="PANTHER" id="PTHR42953:SF3">
    <property type="entry name" value="HIGH-AFFINITY ZINC UPTAKE SYSTEM PROTEIN ZNUA"/>
    <property type="match status" value="1"/>
</dbReference>
<dbReference type="SUPFAM" id="SSF53807">
    <property type="entry name" value="Helical backbone' metal receptor"/>
    <property type="match status" value="1"/>
</dbReference>
<accession>F6B4B7</accession>
<dbReference type="InterPro" id="IPR050492">
    <property type="entry name" value="Bact_metal-bind_prot9"/>
</dbReference>
<protein>
    <submittedName>
        <fullName evidence="6">ABC-type metal ion transporter, periplasmic subunit</fullName>
    </submittedName>
</protein>
<evidence type="ECO:0000256" key="3">
    <source>
        <dbReference type="ARBA" id="ARBA00022729"/>
    </source>
</evidence>
<dbReference type="eggNOG" id="COG0803">
    <property type="taxonomic scope" value="Bacteria"/>
</dbReference>
<evidence type="ECO:0000256" key="2">
    <source>
        <dbReference type="ARBA" id="ARBA00022448"/>
    </source>
</evidence>
<dbReference type="PRINTS" id="PR00690">
    <property type="entry name" value="ADHESNFAMILY"/>
</dbReference>
<dbReference type="Gene3D" id="3.40.50.1980">
    <property type="entry name" value="Nitrogenase molybdenum iron protein domain"/>
    <property type="match status" value="2"/>
</dbReference>
<keyword evidence="3 5" id="KW-0732">Signal</keyword>
<dbReference type="AlphaFoldDB" id="F6B4B7"/>
<dbReference type="GO" id="GO:0007155">
    <property type="term" value="P:cell adhesion"/>
    <property type="evidence" value="ECO:0007669"/>
    <property type="project" value="InterPro"/>
</dbReference>
<dbReference type="CDD" id="cd01017">
    <property type="entry name" value="AdcA"/>
    <property type="match status" value="1"/>
</dbReference>
<evidence type="ECO:0000256" key="1">
    <source>
        <dbReference type="ARBA" id="ARBA00011028"/>
    </source>
</evidence>
<dbReference type="RefSeq" id="WP_013810747.1">
    <property type="nucleotide sequence ID" value="NC_015565.1"/>
</dbReference>
<dbReference type="KEGG" id="dca:Desca_2467"/>
<proteinExistence type="inferred from homology"/>
<dbReference type="STRING" id="868595.Desca_2467"/>
<feature type="signal peptide" evidence="5">
    <location>
        <begin position="1"/>
        <end position="24"/>
    </location>
</feature>
<sequence length="310" mass="34184" precursor="true">MRKLAFILAALLITAGLISGCGAAKPTAQTGGKKIRVYTSIYPMYDFASQVGRDRIEIKNIVPPGGEPHEWEPTPRDIAEISKADVLIFSGAGMESWRDKVLDTIDKSRVIVVDASQGVPLIQGQKPKDEHTGSATDPHIWLDPLNAKIIVDNITAGLIKADPQNKDFYQANAANYQKELDKLHSEYRTGLKQVQIKEFITSHAAFGYLAKRYGLKQVAVRGLSPEIEPSPADMAAVVKLAREKNIKYIFFEKLVSPKVSQTIANELKAQTLLLDPMGGMTEQDIKEGHGYLYIMRQNLKNLKLALGANS</sequence>
<dbReference type="GO" id="GO:0030001">
    <property type="term" value="P:metal ion transport"/>
    <property type="evidence" value="ECO:0007669"/>
    <property type="project" value="InterPro"/>
</dbReference>
<gene>
    <name evidence="6" type="ordered locus">Desca_2467</name>
</gene>
<dbReference type="InterPro" id="IPR006129">
    <property type="entry name" value="AdhesinB"/>
</dbReference>
<comment type="similarity">
    <text evidence="1 4">Belongs to the bacterial solute-binding protein 9 family.</text>
</comment>
<dbReference type="Proteomes" id="UP000009226">
    <property type="component" value="Chromosome"/>
</dbReference>
<evidence type="ECO:0000256" key="5">
    <source>
        <dbReference type="SAM" id="SignalP"/>
    </source>
</evidence>
<feature type="chain" id="PRO_5038805283" evidence="5">
    <location>
        <begin position="25"/>
        <end position="310"/>
    </location>
</feature>
<dbReference type="PRINTS" id="PR00691">
    <property type="entry name" value="ADHESINB"/>
</dbReference>
<dbReference type="PROSITE" id="PS51257">
    <property type="entry name" value="PROKAR_LIPOPROTEIN"/>
    <property type="match status" value="1"/>
</dbReference>
<dbReference type="PANTHER" id="PTHR42953">
    <property type="entry name" value="HIGH-AFFINITY ZINC UPTAKE SYSTEM PROTEIN ZNUA-RELATED"/>
    <property type="match status" value="1"/>
</dbReference>
<dbReference type="HOGENOM" id="CLU_016838_1_0_9"/>
<keyword evidence="2 4" id="KW-0813">Transport</keyword>
<dbReference type="InterPro" id="IPR006128">
    <property type="entry name" value="Lipoprotein_PsaA-like"/>
</dbReference>
<dbReference type="InterPro" id="IPR006127">
    <property type="entry name" value="ZnuA-like"/>
</dbReference>
<evidence type="ECO:0000313" key="6">
    <source>
        <dbReference type="EMBL" id="AEF95294.1"/>
    </source>
</evidence>
<keyword evidence="7" id="KW-1185">Reference proteome</keyword>
<name>F6B4B7_DESCC</name>
<dbReference type="EMBL" id="CP002736">
    <property type="protein sequence ID" value="AEF95294.1"/>
    <property type="molecule type" value="Genomic_DNA"/>
</dbReference>
<organism evidence="6 7">
    <name type="scientific">Desulfotomaculum nigrificans (strain DSM 14880 / VKM B-2319 / CO-1-SRB)</name>
    <name type="common">Desulfotomaculum carboxydivorans</name>
    <dbReference type="NCBI Taxonomy" id="868595"/>
    <lineage>
        <taxon>Bacteria</taxon>
        <taxon>Bacillati</taxon>
        <taxon>Bacillota</taxon>
        <taxon>Clostridia</taxon>
        <taxon>Eubacteriales</taxon>
        <taxon>Desulfotomaculaceae</taxon>
        <taxon>Desulfotomaculum</taxon>
    </lineage>
</organism>
<reference evidence="6" key="1">
    <citation type="submission" date="2011-05" db="EMBL/GenBank/DDBJ databases">
        <title>Complete sequence of Desulfotomaculum carboxydivorans CO-1-SRB.</title>
        <authorList>
            <consortium name="US DOE Joint Genome Institute"/>
            <person name="Lucas S."/>
            <person name="Han J."/>
            <person name="Lapidus A."/>
            <person name="Cheng J.-F."/>
            <person name="Goodwin L."/>
            <person name="Pitluck S."/>
            <person name="Peters L."/>
            <person name="Mikhailova N."/>
            <person name="Lu M."/>
            <person name="Han C."/>
            <person name="Tapia R."/>
            <person name="Land M."/>
            <person name="Hauser L."/>
            <person name="Kyrpides N."/>
            <person name="Ivanova N."/>
            <person name="Pagani I."/>
            <person name="Stams A."/>
            <person name="Plugge C."/>
            <person name="Muyzer G."/>
            <person name="Kuever J."/>
            <person name="Parshina S."/>
            <person name="Ivanova A."/>
            <person name="Nazina T."/>
            <person name="Woyke T."/>
        </authorList>
    </citation>
    <scope>NUCLEOTIDE SEQUENCE [LARGE SCALE GENOMIC DNA]</scope>
    <source>
        <strain evidence="6">CO-1-SRB</strain>
    </source>
</reference>
<evidence type="ECO:0000256" key="4">
    <source>
        <dbReference type="RuleBase" id="RU003512"/>
    </source>
</evidence>